<accession>A0A3M0L005</accession>
<dbReference type="AlphaFoldDB" id="A0A3M0L005"/>
<dbReference type="EMBL" id="QRBI01000096">
    <property type="protein sequence ID" value="RMC18725.1"/>
    <property type="molecule type" value="Genomic_DNA"/>
</dbReference>
<evidence type="ECO:0000313" key="1">
    <source>
        <dbReference type="EMBL" id="RMC18725.1"/>
    </source>
</evidence>
<sequence>MRAAAGSVPAVRPELGPKSSRALRCLFQAAPISAASTLSIGDRGEEEKEAEEEERVIQRDINPGLIAWRLGNNIDPHLISGT</sequence>
<dbReference type="Proteomes" id="UP000269221">
    <property type="component" value="Unassembled WGS sequence"/>
</dbReference>
<keyword evidence="2" id="KW-1185">Reference proteome</keyword>
<reference evidence="1 2" key="1">
    <citation type="submission" date="2018-07" db="EMBL/GenBank/DDBJ databases">
        <title>A high quality draft genome assembly of the barn swallow (H. rustica rustica).</title>
        <authorList>
            <person name="Formenti G."/>
            <person name="Chiara M."/>
            <person name="Poveda L."/>
            <person name="Francoijs K.-J."/>
            <person name="Bonisoli-Alquati A."/>
            <person name="Canova L."/>
            <person name="Gianfranceschi L."/>
            <person name="Horner D.S."/>
            <person name="Saino N."/>
        </authorList>
    </citation>
    <scope>NUCLEOTIDE SEQUENCE [LARGE SCALE GENOMIC DNA]</scope>
    <source>
        <strain evidence="1">Chelidonia</strain>
        <tissue evidence="1">Blood</tissue>
    </source>
</reference>
<organism evidence="1 2">
    <name type="scientific">Hirundo rustica rustica</name>
    <dbReference type="NCBI Taxonomy" id="333673"/>
    <lineage>
        <taxon>Eukaryota</taxon>
        <taxon>Metazoa</taxon>
        <taxon>Chordata</taxon>
        <taxon>Craniata</taxon>
        <taxon>Vertebrata</taxon>
        <taxon>Euteleostomi</taxon>
        <taxon>Archelosauria</taxon>
        <taxon>Archosauria</taxon>
        <taxon>Dinosauria</taxon>
        <taxon>Saurischia</taxon>
        <taxon>Theropoda</taxon>
        <taxon>Coelurosauria</taxon>
        <taxon>Aves</taxon>
        <taxon>Neognathae</taxon>
        <taxon>Neoaves</taxon>
        <taxon>Telluraves</taxon>
        <taxon>Australaves</taxon>
        <taxon>Passeriformes</taxon>
        <taxon>Sylvioidea</taxon>
        <taxon>Hirundinidae</taxon>
        <taxon>Hirundo</taxon>
    </lineage>
</organism>
<name>A0A3M0L005_HIRRU</name>
<evidence type="ECO:0000313" key="2">
    <source>
        <dbReference type="Proteomes" id="UP000269221"/>
    </source>
</evidence>
<dbReference type="OrthoDB" id="10537498at2759"/>
<proteinExistence type="predicted"/>
<comment type="caution">
    <text evidence="1">The sequence shown here is derived from an EMBL/GenBank/DDBJ whole genome shotgun (WGS) entry which is preliminary data.</text>
</comment>
<protein>
    <submittedName>
        <fullName evidence="1">Uncharacterized protein</fullName>
    </submittedName>
</protein>
<gene>
    <name evidence="1" type="ORF">DUI87_04621</name>
</gene>